<dbReference type="Gene3D" id="3.60.130.10">
    <property type="entry name" value="Clavaminate synthase-like"/>
    <property type="match status" value="1"/>
</dbReference>
<evidence type="ECO:0000256" key="3">
    <source>
        <dbReference type="ARBA" id="ARBA00023194"/>
    </source>
</evidence>
<protein>
    <recommendedName>
        <fullName evidence="4">TauD/TfdA-like domain-containing protein</fullName>
    </recommendedName>
</protein>
<reference evidence="5 6" key="1">
    <citation type="submission" date="2016-11" db="EMBL/GenBank/DDBJ databases">
        <title>Trade-off between light-utilization and light-protection in marine flavobacteria.</title>
        <authorList>
            <person name="Kumagai Y."/>
        </authorList>
    </citation>
    <scope>NUCLEOTIDE SEQUENCE [LARGE SCALE GENOMIC DNA]</scope>
    <source>
        <strain evidence="5 6">NBRC 107125</strain>
    </source>
</reference>
<comment type="cofactor">
    <cofactor evidence="1">
        <name>Fe(2+)</name>
        <dbReference type="ChEBI" id="CHEBI:29033"/>
    </cofactor>
</comment>
<proteinExistence type="predicted"/>
<dbReference type="SUPFAM" id="SSF51197">
    <property type="entry name" value="Clavaminate synthase-like"/>
    <property type="match status" value="1"/>
</dbReference>
<feature type="domain" description="TauD/TfdA-like" evidence="4">
    <location>
        <begin position="36"/>
        <end position="334"/>
    </location>
</feature>
<dbReference type="Proteomes" id="UP000193450">
    <property type="component" value="Chromosome"/>
</dbReference>
<gene>
    <name evidence="5" type="ORF">BST96_03380</name>
</gene>
<accession>A0A1X9N7S7</accession>
<dbReference type="InterPro" id="IPR042098">
    <property type="entry name" value="TauD-like_sf"/>
</dbReference>
<dbReference type="PANTHER" id="PTHR10696">
    <property type="entry name" value="GAMMA-BUTYROBETAINE HYDROXYLASE-RELATED"/>
    <property type="match status" value="1"/>
</dbReference>
<evidence type="ECO:0000256" key="1">
    <source>
        <dbReference type="ARBA" id="ARBA00001954"/>
    </source>
</evidence>
<name>A0A1X9N7S7_9GAMM</name>
<dbReference type="InterPro" id="IPR003819">
    <property type="entry name" value="TauD/TfdA-like"/>
</dbReference>
<dbReference type="STRING" id="716816.BST96_03380"/>
<dbReference type="PANTHER" id="PTHR10696:SF56">
    <property type="entry name" value="TAUD_TFDA-LIKE DOMAIN-CONTAINING PROTEIN"/>
    <property type="match status" value="1"/>
</dbReference>
<dbReference type="Pfam" id="PF02668">
    <property type="entry name" value="TauD"/>
    <property type="match status" value="1"/>
</dbReference>
<organism evidence="5 6">
    <name type="scientific">Oceanicoccus sagamiensis</name>
    <dbReference type="NCBI Taxonomy" id="716816"/>
    <lineage>
        <taxon>Bacteria</taxon>
        <taxon>Pseudomonadati</taxon>
        <taxon>Pseudomonadota</taxon>
        <taxon>Gammaproteobacteria</taxon>
        <taxon>Cellvibrionales</taxon>
        <taxon>Spongiibacteraceae</taxon>
        <taxon>Oceanicoccus</taxon>
    </lineage>
</organism>
<evidence type="ECO:0000256" key="2">
    <source>
        <dbReference type="ARBA" id="ARBA00023002"/>
    </source>
</evidence>
<dbReference type="GO" id="GO:0016706">
    <property type="term" value="F:2-oxoglutarate-dependent dioxygenase activity"/>
    <property type="evidence" value="ECO:0007669"/>
    <property type="project" value="UniProtKB-ARBA"/>
</dbReference>
<dbReference type="AlphaFoldDB" id="A0A1X9N7S7"/>
<sequence>MKTNNNDSTSTLGKSELVQASKRFQLPVIRKPSDADIQSADFIHYLKAQLSTHGALLIRGRSDFQQCHFERLLDALHFTPMNYRFGVSPRTTINRTTSTSTEAPAFLPIGVHSEMAYTNERPRKIAFFCAREPKIHGETPIVNNFDMLSDIKPSLLEKLATQQLAYRRYFLKRKARFSFEQQLAAVFGTENTQAIEKLLHDNDMDFEWESNGDLITYKKVNPIVRHPELNRQALNINLFHCDALTVDYEHLRERFSPLKWHAVNQLQRFVRNSHKSTIRTHWGDKELISSQEARYLQTLFWQHSTIFTWRRGDILLLDNIAFSHGRLNVSGPRLILASLADTYNANDPDYQAGLE</sequence>
<evidence type="ECO:0000313" key="6">
    <source>
        <dbReference type="Proteomes" id="UP000193450"/>
    </source>
</evidence>
<dbReference type="GO" id="GO:0017000">
    <property type="term" value="P:antibiotic biosynthetic process"/>
    <property type="evidence" value="ECO:0007669"/>
    <property type="project" value="UniProtKB-KW"/>
</dbReference>
<keyword evidence="6" id="KW-1185">Reference proteome</keyword>
<keyword evidence="3" id="KW-0045">Antibiotic biosynthesis</keyword>
<dbReference type="KEGG" id="osg:BST96_03380"/>
<dbReference type="RefSeq" id="WP_169713894.1">
    <property type="nucleotide sequence ID" value="NZ_CP019343.1"/>
</dbReference>
<dbReference type="InterPro" id="IPR050411">
    <property type="entry name" value="AlphaKG_dependent_hydroxylases"/>
</dbReference>
<keyword evidence="2" id="KW-0560">Oxidoreductase</keyword>
<evidence type="ECO:0000313" key="5">
    <source>
        <dbReference type="EMBL" id="ARN73231.1"/>
    </source>
</evidence>
<dbReference type="EMBL" id="CP019343">
    <property type="protein sequence ID" value="ARN73231.1"/>
    <property type="molecule type" value="Genomic_DNA"/>
</dbReference>
<evidence type="ECO:0000259" key="4">
    <source>
        <dbReference type="Pfam" id="PF02668"/>
    </source>
</evidence>